<feature type="region of interest" description="Disordered" evidence="5">
    <location>
        <begin position="373"/>
        <end position="510"/>
    </location>
</feature>
<feature type="domain" description="Ubiquitin-like protease family profile" evidence="6">
    <location>
        <begin position="716"/>
        <end position="893"/>
    </location>
</feature>
<dbReference type="AlphaFoldDB" id="A0AAD9MCR0"/>
<comment type="similarity">
    <text evidence="1">Belongs to the peptidase C48 family.</text>
</comment>
<evidence type="ECO:0000256" key="3">
    <source>
        <dbReference type="ARBA" id="ARBA00022801"/>
    </source>
</evidence>
<dbReference type="Proteomes" id="UP001217918">
    <property type="component" value="Unassembled WGS sequence"/>
</dbReference>
<keyword evidence="3" id="KW-0378">Hydrolase</keyword>
<reference evidence="7" key="1">
    <citation type="journal article" date="2023" name="Mol. Plant Microbe Interact.">
        <title>Elucidating the Obligate Nature and Biological Capacity of an Invasive Fungal Corn Pathogen.</title>
        <authorList>
            <person name="MacCready J.S."/>
            <person name="Roggenkamp E.M."/>
            <person name="Gdanetz K."/>
            <person name="Chilvers M.I."/>
        </authorList>
    </citation>
    <scope>NUCLEOTIDE SEQUENCE</scope>
    <source>
        <strain evidence="7">PM02</strain>
    </source>
</reference>
<evidence type="ECO:0000313" key="8">
    <source>
        <dbReference type="Proteomes" id="UP001217918"/>
    </source>
</evidence>
<dbReference type="PROSITE" id="PS50600">
    <property type="entry name" value="ULP_PROTEASE"/>
    <property type="match status" value="1"/>
</dbReference>
<feature type="compositionally biased region" description="Basic and acidic residues" evidence="5">
    <location>
        <begin position="629"/>
        <end position="678"/>
    </location>
</feature>
<keyword evidence="8" id="KW-1185">Reference proteome</keyword>
<evidence type="ECO:0000259" key="6">
    <source>
        <dbReference type="PROSITE" id="PS50600"/>
    </source>
</evidence>
<dbReference type="GO" id="GO:0019784">
    <property type="term" value="F:deNEDDylase activity"/>
    <property type="evidence" value="ECO:0007669"/>
    <property type="project" value="InterPro"/>
</dbReference>
<dbReference type="PANTHER" id="PTHR46468:SF1">
    <property type="entry name" value="SENTRIN-SPECIFIC PROTEASE 8"/>
    <property type="match status" value="1"/>
</dbReference>
<feature type="compositionally biased region" description="Basic and acidic residues" evidence="5">
    <location>
        <begin position="446"/>
        <end position="460"/>
    </location>
</feature>
<dbReference type="GO" id="GO:0006508">
    <property type="term" value="P:proteolysis"/>
    <property type="evidence" value="ECO:0007669"/>
    <property type="project" value="UniProtKB-KW"/>
</dbReference>
<name>A0AAD9MCR0_9PEZI</name>
<comment type="caution">
    <text evidence="7">The sequence shown here is derived from an EMBL/GenBank/DDBJ whole genome shotgun (WGS) entry which is preliminary data.</text>
</comment>
<evidence type="ECO:0000256" key="4">
    <source>
        <dbReference type="ARBA" id="ARBA00022807"/>
    </source>
</evidence>
<feature type="compositionally biased region" description="Basic and acidic residues" evidence="5">
    <location>
        <begin position="478"/>
        <end position="499"/>
    </location>
</feature>
<organism evidence="7 8">
    <name type="scientific">Phyllachora maydis</name>
    <dbReference type="NCBI Taxonomy" id="1825666"/>
    <lineage>
        <taxon>Eukaryota</taxon>
        <taxon>Fungi</taxon>
        <taxon>Dikarya</taxon>
        <taxon>Ascomycota</taxon>
        <taxon>Pezizomycotina</taxon>
        <taxon>Sordariomycetes</taxon>
        <taxon>Sordariomycetidae</taxon>
        <taxon>Phyllachorales</taxon>
        <taxon>Phyllachoraceae</taxon>
        <taxon>Phyllachora</taxon>
    </lineage>
</organism>
<feature type="region of interest" description="Disordered" evidence="5">
    <location>
        <begin position="629"/>
        <end position="690"/>
    </location>
</feature>
<keyword evidence="4" id="KW-0788">Thiol protease</keyword>
<evidence type="ECO:0000256" key="2">
    <source>
        <dbReference type="ARBA" id="ARBA00022670"/>
    </source>
</evidence>
<dbReference type="Gene3D" id="3.40.395.10">
    <property type="entry name" value="Adenoviral Proteinase, Chain A"/>
    <property type="match status" value="1"/>
</dbReference>
<dbReference type="GO" id="GO:0008234">
    <property type="term" value="F:cysteine-type peptidase activity"/>
    <property type="evidence" value="ECO:0007669"/>
    <property type="project" value="UniProtKB-KW"/>
</dbReference>
<dbReference type="PANTHER" id="PTHR46468">
    <property type="entry name" value="SENTRIN-SPECIFIC PROTEASE 8"/>
    <property type="match status" value="1"/>
</dbReference>
<evidence type="ECO:0000313" key="7">
    <source>
        <dbReference type="EMBL" id="KAK2071492.1"/>
    </source>
</evidence>
<dbReference type="InterPro" id="IPR038765">
    <property type="entry name" value="Papain-like_cys_pep_sf"/>
</dbReference>
<dbReference type="InterPro" id="IPR044613">
    <property type="entry name" value="Nep1/2-like"/>
</dbReference>
<protein>
    <recommendedName>
        <fullName evidence="6">Ubiquitin-like protease family profile domain-containing protein</fullName>
    </recommendedName>
</protein>
<feature type="compositionally biased region" description="Basic and acidic residues" evidence="5">
    <location>
        <begin position="403"/>
        <end position="418"/>
    </location>
</feature>
<dbReference type="SUPFAM" id="SSF54001">
    <property type="entry name" value="Cysteine proteinases"/>
    <property type="match status" value="1"/>
</dbReference>
<dbReference type="Pfam" id="PF02902">
    <property type="entry name" value="Peptidase_C48"/>
    <property type="match status" value="1"/>
</dbReference>
<evidence type="ECO:0000256" key="1">
    <source>
        <dbReference type="ARBA" id="ARBA00005234"/>
    </source>
</evidence>
<accession>A0AAD9MCR0</accession>
<dbReference type="GO" id="GO:0000338">
    <property type="term" value="P:protein deneddylation"/>
    <property type="evidence" value="ECO:0007669"/>
    <property type="project" value="TreeGrafter"/>
</dbReference>
<gene>
    <name evidence="7" type="ORF">P8C59_005914</name>
</gene>
<keyword evidence="2" id="KW-0645">Protease</keyword>
<dbReference type="InterPro" id="IPR003653">
    <property type="entry name" value="Peptidase_C48_C"/>
</dbReference>
<dbReference type="EMBL" id="JAQQPM010000005">
    <property type="protein sequence ID" value="KAK2071492.1"/>
    <property type="molecule type" value="Genomic_DNA"/>
</dbReference>
<sequence>MRNTLSQYYQRFRDAVSEPFFVVESRVQDPVTHNIIVKRIKRQHCLPINQSEPAVSTDKLHFYDWASDACYHIGGVKIVLKIMNPLMQQIVFLRRGFYDFDVDAIAKAPGLDSNMIDPMQGLSRSIHRLKEERREIMDDDDILAHLRRRQEAQEPPDRPDPVDNPYEADVVMEDWTSPGAVTDEIRFEEAAQVYLRGVEWAVRFMRDTYLDRNYLAKLKAAWPKPPRKLPVLGRYQKGLTVEIKRAADFLEFLVRNHIFFKIDAATLKVISKMIVDVNAVHKAEVPASWTVFPDHDDKMPGAFPLDEDEDAIEELRADELHVDPIYMVKHPELRDDHGDIANVADRKEILLPKPIRRDQDALYEYEHGQKRETGFGRRRRNRAVKAAEAPPEPFTKPIYKNFMDSRKPKLDGSDDTKKTVKFQSPMTRTAKPDRVPISRVLTPDEMAERRQAEEDGELRRRQLMASWRYGGKTPAEGEGERLGDADLQKRREAPKAAEEPHDDELPEINESRQRISADFEARFGDMKFLKSLKTDLDGLKRQPAPVVSAPVVSTAATIAAKTNSDVLRKLRQKTKERTAEERRQVLREWFDSMDLKDDPIEEDMNKIPRKQPQMIVDSQLGETLQRHLDNMERQRNEERIEAERREREAREAAERREREEREAAERRQGEQEATERQRQPRLSRRGLRRPEGNLITPLSAEWEQRVNETRRPNNPVVATAPTVGDLRVEDFWARLLDHGSWLNDNIVGGVLEHLGAFYKTGEGRHQDRKVAVCGSFFFGTIARIQDPARFGRPSRRQGITQENFLDHDVILLPICDGNHWTLGVVRPKRGTIAHVDSLEGGAGDARKIAVLRRWVEGLAGGRPGGWRQEDLACPRQTNGWDCGAFVVANAACLAAEVDPSAAYTRQQLALLRRRIAAVLLNGGFSGDLTLAGL</sequence>
<evidence type="ECO:0000256" key="5">
    <source>
        <dbReference type="SAM" id="MobiDB-lite"/>
    </source>
</evidence>
<proteinExistence type="inferred from homology"/>